<dbReference type="STRING" id="1423775.FD03_GL000636"/>
<protein>
    <submittedName>
        <fullName evidence="1">Uncharacterized protein</fullName>
    </submittedName>
</protein>
<proteinExistence type="predicted"/>
<keyword evidence="2" id="KW-1185">Reference proteome</keyword>
<dbReference type="RefSeq" id="WP_025024415.1">
    <property type="nucleotide sequence ID" value="NZ_AZDZ01000014.1"/>
</dbReference>
<evidence type="ECO:0000313" key="2">
    <source>
        <dbReference type="Proteomes" id="UP000051248"/>
    </source>
</evidence>
<dbReference type="PATRIC" id="fig|1423775.4.peg.650"/>
<dbReference type="Proteomes" id="UP000051248">
    <property type="component" value="Unassembled WGS sequence"/>
</dbReference>
<dbReference type="AlphaFoldDB" id="A0A0R1K782"/>
<name>A0A0R1K782_9LACO</name>
<gene>
    <name evidence="1" type="ORF">FD03_GL000636</name>
</gene>
<sequence length="93" mass="10383">MKLDINLINGDSITITDDTYIAAWKSSSSRFSDDGDNYYLENIFEGNFEDGKVTDEDEIIKIEGLIGAADWFTIGKDSNKTYKSTAVLSISRD</sequence>
<organism evidence="1 2">
    <name type="scientific">Companilactobacillus nodensis DSM 19682 = JCM 14932 = NBRC 107160</name>
    <dbReference type="NCBI Taxonomy" id="1423775"/>
    <lineage>
        <taxon>Bacteria</taxon>
        <taxon>Bacillati</taxon>
        <taxon>Bacillota</taxon>
        <taxon>Bacilli</taxon>
        <taxon>Lactobacillales</taxon>
        <taxon>Lactobacillaceae</taxon>
        <taxon>Companilactobacillus</taxon>
    </lineage>
</organism>
<reference evidence="1 2" key="1">
    <citation type="journal article" date="2015" name="Genome Announc.">
        <title>Expanding the biotechnology potential of lactobacilli through comparative genomics of 213 strains and associated genera.</title>
        <authorList>
            <person name="Sun Z."/>
            <person name="Harris H.M."/>
            <person name="McCann A."/>
            <person name="Guo C."/>
            <person name="Argimon S."/>
            <person name="Zhang W."/>
            <person name="Yang X."/>
            <person name="Jeffery I.B."/>
            <person name="Cooney J.C."/>
            <person name="Kagawa T.F."/>
            <person name="Liu W."/>
            <person name="Song Y."/>
            <person name="Salvetti E."/>
            <person name="Wrobel A."/>
            <person name="Rasinkangas P."/>
            <person name="Parkhill J."/>
            <person name="Rea M.C."/>
            <person name="O'Sullivan O."/>
            <person name="Ritari J."/>
            <person name="Douillard F.P."/>
            <person name="Paul Ross R."/>
            <person name="Yang R."/>
            <person name="Briner A.E."/>
            <person name="Felis G.E."/>
            <person name="de Vos W.M."/>
            <person name="Barrangou R."/>
            <person name="Klaenhammer T.R."/>
            <person name="Caufield P.W."/>
            <person name="Cui Y."/>
            <person name="Zhang H."/>
            <person name="O'Toole P.W."/>
        </authorList>
    </citation>
    <scope>NUCLEOTIDE SEQUENCE [LARGE SCALE GENOMIC DNA]</scope>
    <source>
        <strain evidence="1 2">DSM 19682</strain>
    </source>
</reference>
<accession>A0A0R1K782</accession>
<dbReference type="EMBL" id="AZDZ01000014">
    <property type="protein sequence ID" value="KRK79502.1"/>
    <property type="molecule type" value="Genomic_DNA"/>
</dbReference>
<evidence type="ECO:0000313" key="1">
    <source>
        <dbReference type="EMBL" id="KRK79502.1"/>
    </source>
</evidence>
<dbReference type="OrthoDB" id="2308985at2"/>
<comment type="caution">
    <text evidence="1">The sequence shown here is derived from an EMBL/GenBank/DDBJ whole genome shotgun (WGS) entry which is preliminary data.</text>
</comment>
<dbReference type="eggNOG" id="ENOG5030ANF">
    <property type="taxonomic scope" value="Bacteria"/>
</dbReference>